<dbReference type="AlphaFoldDB" id="A0AA38VZK4"/>
<protein>
    <submittedName>
        <fullName evidence="1">Uncharacterized protein</fullName>
    </submittedName>
</protein>
<accession>A0AA38VZK4</accession>
<organism evidence="1 2">
    <name type="scientific">Coniochaeta hoffmannii</name>
    <dbReference type="NCBI Taxonomy" id="91930"/>
    <lineage>
        <taxon>Eukaryota</taxon>
        <taxon>Fungi</taxon>
        <taxon>Dikarya</taxon>
        <taxon>Ascomycota</taxon>
        <taxon>Pezizomycotina</taxon>
        <taxon>Sordariomycetes</taxon>
        <taxon>Sordariomycetidae</taxon>
        <taxon>Coniochaetales</taxon>
        <taxon>Coniochaetaceae</taxon>
        <taxon>Coniochaeta</taxon>
    </lineage>
</organism>
<evidence type="ECO:0000313" key="2">
    <source>
        <dbReference type="Proteomes" id="UP001174691"/>
    </source>
</evidence>
<name>A0AA38VZK4_9PEZI</name>
<reference evidence="1" key="1">
    <citation type="submission" date="2022-07" db="EMBL/GenBank/DDBJ databases">
        <title>Fungi with potential for degradation of polypropylene.</title>
        <authorList>
            <person name="Gostincar C."/>
        </authorList>
    </citation>
    <scope>NUCLEOTIDE SEQUENCE</scope>
    <source>
        <strain evidence="1">EXF-13287</strain>
    </source>
</reference>
<evidence type="ECO:0000313" key="1">
    <source>
        <dbReference type="EMBL" id="KAJ9161765.1"/>
    </source>
</evidence>
<keyword evidence="2" id="KW-1185">Reference proteome</keyword>
<sequence length="86" mass="10399">MHHVWKTGSFWYFRAIRVRNGMFSVFNSDIQPLFNEEHCSESIFDHVLFWYWGFGAQRFIENKVKDKEKYLERIKEAYGEAANTVN</sequence>
<proteinExistence type="predicted"/>
<comment type="caution">
    <text evidence="1">The sequence shown here is derived from an EMBL/GenBank/DDBJ whole genome shotgun (WGS) entry which is preliminary data.</text>
</comment>
<dbReference type="EMBL" id="JANBVN010000019">
    <property type="protein sequence ID" value="KAJ9161765.1"/>
    <property type="molecule type" value="Genomic_DNA"/>
</dbReference>
<dbReference type="Proteomes" id="UP001174691">
    <property type="component" value="Unassembled WGS sequence"/>
</dbReference>
<gene>
    <name evidence="1" type="ORF">NKR19_g2020</name>
</gene>